<dbReference type="EMBL" id="CP020569">
    <property type="protein sequence ID" value="ARF56269.1"/>
    <property type="molecule type" value="Genomic_DNA"/>
</dbReference>
<protein>
    <submittedName>
        <fullName evidence="2">Uncharacterized protein</fullName>
    </submittedName>
</protein>
<feature type="signal peptide" evidence="1">
    <location>
        <begin position="1"/>
        <end position="23"/>
    </location>
</feature>
<dbReference type="KEGG" id="sgv:B1H19_20660"/>
<reference evidence="2 3" key="1">
    <citation type="submission" date="2017-04" db="EMBL/GenBank/DDBJ databases">
        <title>Complete Genome Sequence of Streptomyces gilvosporeus F607, a Capable Producer of Natamycin.</title>
        <authorList>
            <person name="Zong G."/>
            <person name="Zhong C."/>
            <person name="Fu J."/>
            <person name="Qin R."/>
            <person name="Cao G."/>
        </authorList>
    </citation>
    <scope>NUCLEOTIDE SEQUENCE [LARGE SCALE GENOMIC DNA]</scope>
    <source>
        <strain evidence="2 3">F607</strain>
    </source>
</reference>
<evidence type="ECO:0000256" key="1">
    <source>
        <dbReference type="SAM" id="SignalP"/>
    </source>
</evidence>
<name>A0A1V0TTI5_9ACTN</name>
<dbReference type="Proteomes" id="UP000192726">
    <property type="component" value="Chromosome"/>
</dbReference>
<gene>
    <name evidence="2" type="ORF">B1H19_20660</name>
</gene>
<feature type="chain" id="PRO_5012075568" evidence="1">
    <location>
        <begin position="24"/>
        <end position="185"/>
    </location>
</feature>
<sequence>MKSRRVILVGIAVSAFVASGFLAGCSAPSMEVDEAVKKIDAALDDTFAAVRPALKWRDGPARMSQHRNSFTNEEDGEITVSRDRYVWTKISKSKTIVLAKAVEKHWKAKGYDPEFVSRKGSFVEYETPEGISVTFEVRGDVVLIVAAIADTKYPGHSGNIDDGDFPNGLGDIGPVPNVRDPYWSK</sequence>
<accession>A0A1V0TTI5</accession>
<dbReference type="PROSITE" id="PS51257">
    <property type="entry name" value="PROKAR_LIPOPROTEIN"/>
    <property type="match status" value="1"/>
</dbReference>
<dbReference type="AlphaFoldDB" id="A0A1V0TTI5"/>
<keyword evidence="3" id="KW-1185">Reference proteome</keyword>
<proteinExistence type="predicted"/>
<evidence type="ECO:0000313" key="2">
    <source>
        <dbReference type="EMBL" id="ARF56269.1"/>
    </source>
</evidence>
<evidence type="ECO:0000313" key="3">
    <source>
        <dbReference type="Proteomes" id="UP000192726"/>
    </source>
</evidence>
<keyword evidence="1" id="KW-0732">Signal</keyword>
<organism evidence="2 3">
    <name type="scientific">Streptomyces gilvosporeus</name>
    <dbReference type="NCBI Taxonomy" id="553510"/>
    <lineage>
        <taxon>Bacteria</taxon>
        <taxon>Bacillati</taxon>
        <taxon>Actinomycetota</taxon>
        <taxon>Actinomycetes</taxon>
        <taxon>Kitasatosporales</taxon>
        <taxon>Streptomycetaceae</taxon>
        <taxon>Streptomyces</taxon>
    </lineage>
</organism>